<dbReference type="Pfam" id="PF12770">
    <property type="entry name" value="CHAT"/>
    <property type="match status" value="1"/>
</dbReference>
<dbReference type="STRING" id="760192.Halhy_0695"/>
<keyword evidence="8" id="KW-1185">Reference proteome</keyword>
<dbReference type="Pfam" id="PF13401">
    <property type="entry name" value="AAA_22"/>
    <property type="match status" value="1"/>
</dbReference>
<dbReference type="eggNOG" id="COG1672">
    <property type="taxonomic scope" value="Bacteria"/>
</dbReference>
<name>F4L2N9_HALH1</name>
<dbReference type="InterPro" id="IPR011990">
    <property type="entry name" value="TPR-like_helical_dom_sf"/>
</dbReference>
<dbReference type="eggNOG" id="COG4995">
    <property type="taxonomic scope" value="Bacteria"/>
</dbReference>
<dbReference type="EMBL" id="CP002691">
    <property type="protein sequence ID" value="AEE48603.1"/>
    <property type="molecule type" value="Genomic_DNA"/>
</dbReference>
<dbReference type="KEGG" id="hhy:Halhy_0695"/>
<sequence length="1152" mass="129201">MANKTPPQAAQLMTHKNIVYGNISAGGKVHIGDIIYHVEQDFQHSILFLRIEPQEAGNYAAQLSLKSRHAGKAGLASDGVPLLRENIPLAIDPQLFAQVNTFQEYRRMDDATYRDTLSMPGQLAPWNEDQLAQALFNTFFTGDILQVCHDFVELLEKRKIAELILAISTADTPVLNLPFEMVIPHFFPSKLGIARQSLAVAHFGLVRSLEKNLPKFDMQGKAASAAPLKMLFVTALPENLNERAKLLEIEEEQKRLIDAIGSFEATGGEPKIVIEFLDTASLAEISEALRKHQHDIVHISGHGSYQKQVKQGVLHLEDEDGNHREVLGGELGETLRQHQCVKLLILSACETAMAGNGVVEQLAEFGLPSIVAMRFAVTDNGAKVFTTALYAALSKGETLTHALASARESLWQYLLEQRRLDPQRPHLAEWFTPVVYLNQYTEALVNPSEKYVLPEDFYPRSDFFKTKNTRLIGSGFIGRKRYLNLLRRSFAKGQHVVLHGLGGLGKTTLAEAFAHNYENRSHEVLIFRNGNQISEKYILDELLARWEGDEKANKNTLRQVKQYLESKADPLEKLQALIDNYLQGRRTILIFDNFEDVQVGEDGTQEQGIGSAGLAAFMQHLCQNTPDHCHLLFTTRYLISDLQDCVQHLGLDKMSYAESYRLSNFSPTLRAIPLAERQDVFKRLDGHPRAYEFLEAILKKDKTADWSKLAASVGEVEAQVWENLLLAKIYQGLTTEEQLVLQMAAVCITRTPLGALVAISGEDETVLIPLLQSLHEWSLCFWDGEGKVFEVHRLTREWMVREVIAGEDVKKWAFAAGEFFRNNVSSNEDAELSIAYFEIAEAWEEFAIVSFHLQDHYQLIGFYQKAYELNQAVLACNIDQKTNANAYARSGVILLLYGQLDQALELHELCLAISQQISDRQGEGAALSNISQIYWTKGDYDTALRFWEQSLPILQQIGDRKGEGTILNNLATIAHAKGDYDTALRFLEQSLAICQQISDRKGEGMALSNISQIYSSKGDNDTALRFLEQSLAICQQIGDRKGEGVSLNCISQIYSAKSDYDTALRFLEQSLAIMQQIGDISGLATTLNNMGAIYWKQKKDVENAVQAFMKSYQIFKKIGSPKASVPESYLHAIIETIGESRFEQILDQLNAS</sequence>
<dbReference type="PANTHER" id="PTHR46630:SF1">
    <property type="entry name" value="TETRATRICOPEPTIDE REPEAT PROTEIN 29"/>
    <property type="match status" value="1"/>
</dbReference>
<keyword evidence="2" id="KW-0963">Cytoplasm</keyword>
<reference key="2">
    <citation type="submission" date="2011-04" db="EMBL/GenBank/DDBJ databases">
        <title>Complete sequence of chromosome of Haliscomenobacter hydrossis DSM 1100.</title>
        <authorList>
            <consortium name="US DOE Joint Genome Institute (JGI-PGF)"/>
            <person name="Lucas S."/>
            <person name="Han J."/>
            <person name="Lapidus A."/>
            <person name="Bruce D."/>
            <person name="Goodwin L."/>
            <person name="Pitluck S."/>
            <person name="Peters L."/>
            <person name="Kyrpides N."/>
            <person name="Mavromatis K."/>
            <person name="Ivanova N."/>
            <person name="Ovchinnikova G."/>
            <person name="Pagani I."/>
            <person name="Daligault H."/>
            <person name="Detter J.C."/>
            <person name="Han C."/>
            <person name="Land M."/>
            <person name="Hauser L."/>
            <person name="Markowitz V."/>
            <person name="Cheng J.-F."/>
            <person name="Hugenholtz P."/>
            <person name="Woyke T."/>
            <person name="Wu D."/>
            <person name="Verbarg S."/>
            <person name="Frueling A."/>
            <person name="Brambilla E."/>
            <person name="Klenk H.-P."/>
            <person name="Eisen J.A."/>
        </authorList>
    </citation>
    <scope>NUCLEOTIDE SEQUENCE</scope>
    <source>
        <strain>DSM 1100</strain>
    </source>
</reference>
<feature type="domain" description="AAA+ ATPase" evidence="6">
    <location>
        <begin position="492"/>
        <end position="653"/>
    </location>
</feature>
<evidence type="ECO:0000313" key="7">
    <source>
        <dbReference type="EMBL" id="AEE48603.1"/>
    </source>
</evidence>
<dbReference type="AlphaFoldDB" id="F4L2N9"/>
<gene>
    <name evidence="7" type="ordered locus">Halhy_0695</name>
</gene>
<dbReference type="eggNOG" id="COG0457">
    <property type="taxonomic scope" value="Bacteria"/>
</dbReference>
<dbReference type="InterPro" id="IPR019734">
    <property type="entry name" value="TPR_rpt"/>
</dbReference>
<dbReference type="RefSeq" id="WP_013763167.1">
    <property type="nucleotide sequence ID" value="NC_015510.1"/>
</dbReference>
<dbReference type="SMART" id="SM00382">
    <property type="entry name" value="AAA"/>
    <property type="match status" value="1"/>
</dbReference>
<dbReference type="InterPro" id="IPR051476">
    <property type="entry name" value="Bac_ResReg_Asp_Phosphatase"/>
</dbReference>
<organism evidence="7 8">
    <name type="scientific">Haliscomenobacter hydrossis (strain ATCC 27775 / DSM 1100 / LMG 10767 / O)</name>
    <dbReference type="NCBI Taxonomy" id="760192"/>
    <lineage>
        <taxon>Bacteria</taxon>
        <taxon>Pseudomonadati</taxon>
        <taxon>Bacteroidota</taxon>
        <taxon>Saprospiria</taxon>
        <taxon>Saprospirales</taxon>
        <taxon>Haliscomenobacteraceae</taxon>
        <taxon>Haliscomenobacter</taxon>
    </lineage>
</organism>
<dbReference type="Gene3D" id="1.25.40.10">
    <property type="entry name" value="Tetratricopeptide repeat domain"/>
    <property type="match status" value="1"/>
</dbReference>
<dbReference type="OrthoDB" id="1523128at2"/>
<comment type="similarity">
    <text evidence="5">Belongs to the Rap family.</text>
</comment>
<evidence type="ECO:0000256" key="2">
    <source>
        <dbReference type="ARBA" id="ARBA00022490"/>
    </source>
</evidence>
<dbReference type="SUPFAM" id="SSF52540">
    <property type="entry name" value="P-loop containing nucleoside triphosphate hydrolases"/>
    <property type="match status" value="1"/>
</dbReference>
<evidence type="ECO:0000313" key="8">
    <source>
        <dbReference type="Proteomes" id="UP000008461"/>
    </source>
</evidence>
<protein>
    <submittedName>
        <fullName evidence="7">Tetratricopeptide TPR_1 repeat-containing protein</fullName>
    </submittedName>
</protein>
<comment type="subcellular location">
    <subcellularLocation>
        <location evidence="1">Cytoplasm</location>
    </subcellularLocation>
</comment>
<dbReference type="InterPro" id="IPR003593">
    <property type="entry name" value="AAA+_ATPase"/>
</dbReference>
<dbReference type="Gene3D" id="3.40.50.300">
    <property type="entry name" value="P-loop containing nucleotide triphosphate hydrolases"/>
    <property type="match status" value="1"/>
</dbReference>
<dbReference type="Proteomes" id="UP000008461">
    <property type="component" value="Chromosome"/>
</dbReference>
<dbReference type="InterPro" id="IPR049945">
    <property type="entry name" value="AAA_22"/>
</dbReference>
<keyword evidence="3" id="KW-0677">Repeat</keyword>
<evidence type="ECO:0000256" key="4">
    <source>
        <dbReference type="ARBA" id="ARBA00022803"/>
    </source>
</evidence>
<dbReference type="InterPro" id="IPR027417">
    <property type="entry name" value="P-loop_NTPase"/>
</dbReference>
<dbReference type="PANTHER" id="PTHR46630">
    <property type="entry name" value="TETRATRICOPEPTIDE REPEAT PROTEIN 29"/>
    <property type="match status" value="1"/>
</dbReference>
<dbReference type="HOGENOM" id="CLU_273602_0_0_10"/>
<evidence type="ECO:0000256" key="5">
    <source>
        <dbReference type="ARBA" id="ARBA00038253"/>
    </source>
</evidence>
<evidence type="ECO:0000256" key="1">
    <source>
        <dbReference type="ARBA" id="ARBA00004496"/>
    </source>
</evidence>
<keyword evidence="4" id="KW-0802">TPR repeat</keyword>
<evidence type="ECO:0000259" key="6">
    <source>
        <dbReference type="SMART" id="SM00382"/>
    </source>
</evidence>
<dbReference type="GO" id="GO:0005737">
    <property type="term" value="C:cytoplasm"/>
    <property type="evidence" value="ECO:0007669"/>
    <property type="project" value="UniProtKB-SubCell"/>
</dbReference>
<dbReference type="SMART" id="SM00028">
    <property type="entry name" value="TPR"/>
    <property type="match status" value="7"/>
</dbReference>
<reference evidence="7 8" key="1">
    <citation type="journal article" date="2011" name="Stand. Genomic Sci.">
        <title>Complete genome sequence of Haliscomenobacter hydrossis type strain (O).</title>
        <authorList>
            <consortium name="US DOE Joint Genome Institute (JGI-PGF)"/>
            <person name="Daligault H."/>
            <person name="Lapidus A."/>
            <person name="Zeytun A."/>
            <person name="Nolan M."/>
            <person name="Lucas S."/>
            <person name="Del Rio T.G."/>
            <person name="Tice H."/>
            <person name="Cheng J.F."/>
            <person name="Tapia R."/>
            <person name="Han C."/>
            <person name="Goodwin L."/>
            <person name="Pitluck S."/>
            <person name="Liolios K."/>
            <person name="Pagani I."/>
            <person name="Ivanova N."/>
            <person name="Huntemann M."/>
            <person name="Mavromatis K."/>
            <person name="Mikhailova N."/>
            <person name="Pati A."/>
            <person name="Chen A."/>
            <person name="Palaniappan K."/>
            <person name="Land M."/>
            <person name="Hauser L."/>
            <person name="Brambilla E.M."/>
            <person name="Rohde M."/>
            <person name="Verbarg S."/>
            <person name="Goker M."/>
            <person name="Bristow J."/>
            <person name="Eisen J.A."/>
            <person name="Markowitz V."/>
            <person name="Hugenholtz P."/>
            <person name="Kyrpides N.C."/>
            <person name="Klenk H.P."/>
            <person name="Woyke T."/>
        </authorList>
    </citation>
    <scope>NUCLEOTIDE SEQUENCE [LARGE SCALE GENOMIC DNA]</scope>
    <source>
        <strain evidence="8">ATCC 27775 / DSM 1100 / LMG 10767 / O</strain>
    </source>
</reference>
<evidence type="ECO:0000256" key="3">
    <source>
        <dbReference type="ARBA" id="ARBA00022737"/>
    </source>
</evidence>
<accession>F4L2N9</accession>
<dbReference type="SUPFAM" id="SSF48452">
    <property type="entry name" value="TPR-like"/>
    <property type="match status" value="1"/>
</dbReference>
<dbReference type="InterPro" id="IPR024983">
    <property type="entry name" value="CHAT_dom"/>
</dbReference>
<dbReference type="Pfam" id="PF13424">
    <property type="entry name" value="TPR_12"/>
    <property type="match status" value="3"/>
</dbReference>
<proteinExistence type="inferred from homology"/>